<proteinExistence type="predicted"/>
<evidence type="ECO:0000313" key="5">
    <source>
        <dbReference type="EMBL" id="VDK42074.1"/>
    </source>
</evidence>
<dbReference type="Pfam" id="PF00625">
    <property type="entry name" value="Guanylate_kin"/>
    <property type="match status" value="1"/>
</dbReference>
<reference evidence="7" key="1">
    <citation type="submission" date="2017-02" db="UniProtKB">
        <authorList>
            <consortium name="WormBaseParasite"/>
        </authorList>
    </citation>
    <scope>IDENTIFICATION</scope>
</reference>
<dbReference type="InterPro" id="IPR036034">
    <property type="entry name" value="PDZ_sf"/>
</dbReference>
<comment type="subcellular location">
    <subcellularLocation>
        <location evidence="1">Membrane</location>
        <topology evidence="1">Peripheral membrane protein</topology>
    </subcellularLocation>
</comment>
<reference evidence="5 6" key="2">
    <citation type="submission" date="2018-11" db="EMBL/GenBank/DDBJ databases">
        <authorList>
            <consortium name="Pathogen Informatics"/>
        </authorList>
    </citation>
    <scope>NUCLEOTIDE SEQUENCE [LARGE SCALE GENOMIC DNA]</scope>
</reference>
<dbReference type="PROSITE" id="PS00856">
    <property type="entry name" value="GUANYLATE_KINASE_1"/>
    <property type="match status" value="1"/>
</dbReference>
<accession>A0A0M3JR72</accession>
<dbReference type="Gene3D" id="3.30.63.10">
    <property type="entry name" value="Guanylate Kinase phosphate binding domain"/>
    <property type="match status" value="1"/>
</dbReference>
<dbReference type="OrthoDB" id="66881at2759"/>
<gene>
    <name evidence="5" type="ORF">ASIM_LOCUS9940</name>
</gene>
<evidence type="ECO:0000313" key="6">
    <source>
        <dbReference type="Proteomes" id="UP000267096"/>
    </source>
</evidence>
<dbReference type="PROSITE" id="PS50052">
    <property type="entry name" value="GUANYLATE_KINASE_2"/>
    <property type="match status" value="1"/>
</dbReference>
<evidence type="ECO:0000313" key="7">
    <source>
        <dbReference type="WBParaSite" id="ASIM_0001020901-mRNA-1"/>
    </source>
</evidence>
<dbReference type="PANTHER" id="PTHR10316">
    <property type="entry name" value="MEMBRANE ASSOCIATED GUANYLATE KINASE-RELATED"/>
    <property type="match status" value="1"/>
</dbReference>
<dbReference type="SUPFAM" id="SSF52540">
    <property type="entry name" value="P-loop containing nucleoside triphosphate hydrolases"/>
    <property type="match status" value="1"/>
</dbReference>
<dbReference type="InterPro" id="IPR008145">
    <property type="entry name" value="GK/Ca_channel_bsu"/>
</dbReference>
<dbReference type="EMBL" id="UYRR01030977">
    <property type="protein sequence ID" value="VDK42074.1"/>
    <property type="molecule type" value="Genomic_DNA"/>
</dbReference>
<dbReference type="PANTHER" id="PTHR10316:SF40">
    <property type="entry name" value="LD27118P"/>
    <property type="match status" value="1"/>
</dbReference>
<dbReference type="SUPFAM" id="SSF50156">
    <property type="entry name" value="PDZ domain-like"/>
    <property type="match status" value="1"/>
</dbReference>
<organism evidence="7">
    <name type="scientific">Anisakis simplex</name>
    <name type="common">Herring worm</name>
    <dbReference type="NCBI Taxonomy" id="6269"/>
    <lineage>
        <taxon>Eukaryota</taxon>
        <taxon>Metazoa</taxon>
        <taxon>Ecdysozoa</taxon>
        <taxon>Nematoda</taxon>
        <taxon>Chromadorea</taxon>
        <taxon>Rhabditida</taxon>
        <taxon>Spirurina</taxon>
        <taxon>Ascaridomorpha</taxon>
        <taxon>Ascaridoidea</taxon>
        <taxon>Anisakidae</taxon>
        <taxon>Anisakis</taxon>
        <taxon>Anisakis simplex complex</taxon>
    </lineage>
</organism>
<dbReference type="AlphaFoldDB" id="A0A0M3JR72"/>
<keyword evidence="2" id="KW-0472">Membrane</keyword>
<dbReference type="InterPro" id="IPR020590">
    <property type="entry name" value="Guanylate_kinase_CS"/>
</dbReference>
<dbReference type="GO" id="GO:0005737">
    <property type="term" value="C:cytoplasm"/>
    <property type="evidence" value="ECO:0007669"/>
    <property type="project" value="TreeGrafter"/>
</dbReference>
<dbReference type="InterPro" id="IPR027417">
    <property type="entry name" value="P-loop_NTPase"/>
</dbReference>
<evidence type="ECO:0000256" key="1">
    <source>
        <dbReference type="ARBA" id="ARBA00004170"/>
    </source>
</evidence>
<evidence type="ECO:0000259" key="4">
    <source>
        <dbReference type="PROSITE" id="PS50052"/>
    </source>
</evidence>
<feature type="region of interest" description="Disordered" evidence="3">
    <location>
        <begin position="1"/>
        <end position="24"/>
    </location>
</feature>
<keyword evidence="6" id="KW-1185">Reference proteome</keyword>
<feature type="compositionally biased region" description="Basic and acidic residues" evidence="3">
    <location>
        <begin position="1"/>
        <end position="17"/>
    </location>
</feature>
<dbReference type="GO" id="GO:0007165">
    <property type="term" value="P:signal transduction"/>
    <property type="evidence" value="ECO:0007669"/>
    <property type="project" value="TreeGrafter"/>
</dbReference>
<protein>
    <submittedName>
        <fullName evidence="7">Guanylate kinase-like domain-containing protein</fullName>
    </submittedName>
</protein>
<dbReference type="Proteomes" id="UP000267096">
    <property type="component" value="Unassembled WGS sequence"/>
</dbReference>
<dbReference type="InterPro" id="IPR008144">
    <property type="entry name" value="Guanylate_kin-like_dom"/>
</dbReference>
<evidence type="ECO:0000256" key="2">
    <source>
        <dbReference type="ARBA" id="ARBA00023136"/>
    </source>
</evidence>
<sequence length="218" mass="24769">MSLDKMNDPRKESNRDADNEEDKLSQLQRSLESIQICQNFTASPLSSCQNGSFSTPVRTIKVRCHPNEVPFTVHGGAARNQLILIEFIHHPDLLNVLHTDDVILSVDGRQISGMLLSDVQLLLDVSFVTKELITLEIINGASIPNDLTELLSNKDYAELQKIIRINVYQKTVPYTTRPRKADEIDGVHYRFVNVAFFSYLQQTNQLLEYGHYQGDHSN</sequence>
<feature type="domain" description="Guanylate kinase-like" evidence="4">
    <location>
        <begin position="130"/>
        <end position="218"/>
    </location>
</feature>
<evidence type="ECO:0000256" key="3">
    <source>
        <dbReference type="SAM" id="MobiDB-lite"/>
    </source>
</evidence>
<dbReference type="GO" id="GO:0016020">
    <property type="term" value="C:membrane"/>
    <property type="evidence" value="ECO:0007669"/>
    <property type="project" value="UniProtKB-SubCell"/>
</dbReference>
<dbReference type="WBParaSite" id="ASIM_0001020901-mRNA-1">
    <property type="protein sequence ID" value="ASIM_0001020901-mRNA-1"/>
    <property type="gene ID" value="ASIM_0001020901"/>
</dbReference>
<name>A0A0M3JR72_ANISI</name>